<evidence type="ECO:0008006" key="4">
    <source>
        <dbReference type="Google" id="ProtNLM"/>
    </source>
</evidence>
<organism evidence="2 3">
    <name type="scientific">Paenibacillus antri</name>
    <dbReference type="NCBI Taxonomy" id="2582848"/>
    <lineage>
        <taxon>Bacteria</taxon>
        <taxon>Bacillati</taxon>
        <taxon>Bacillota</taxon>
        <taxon>Bacilli</taxon>
        <taxon>Bacillales</taxon>
        <taxon>Paenibacillaceae</taxon>
        <taxon>Paenibacillus</taxon>
    </lineage>
</organism>
<dbReference type="InterPro" id="IPR009003">
    <property type="entry name" value="Peptidase_S1_PA"/>
</dbReference>
<dbReference type="InterPro" id="IPR043504">
    <property type="entry name" value="Peptidase_S1_PA_chymotrypsin"/>
</dbReference>
<gene>
    <name evidence="2" type="ORF">FE782_18845</name>
</gene>
<dbReference type="AlphaFoldDB" id="A0A5R9G329"/>
<keyword evidence="1" id="KW-0645">Protease</keyword>
<reference evidence="2 3" key="1">
    <citation type="submission" date="2019-05" db="EMBL/GenBank/DDBJ databases">
        <authorList>
            <person name="Narsing Rao M.P."/>
            <person name="Li W.J."/>
        </authorList>
    </citation>
    <scope>NUCLEOTIDE SEQUENCE [LARGE SCALE GENOMIC DNA]</scope>
    <source>
        <strain evidence="2 3">SYSU_K30003</strain>
    </source>
</reference>
<dbReference type="SUPFAM" id="SSF50494">
    <property type="entry name" value="Trypsin-like serine proteases"/>
    <property type="match status" value="1"/>
</dbReference>
<sequence>MMVPFAVAYEIKERLARSMLNDPKIQGIGVGYRDPRRPRRGAAVIIYANSISAYSLGIPDSFATDRKNKNIKVPVRFVKTEGFHSHVNYRSRIRPLLAGYSIGTTRGSGTAGLIVANFPGNNKRYILSNNHVLTNPTNSRNRAVTFQPGGADNGSRNRDRIGHLERLARLRRNRINYMDAAISVPIRTSAINPRYAAVGVVPGHVTSFRVGDRFKKVGRTTGFSYGVVDSVNTDVRVGYERLGSFRFKNQTVIAGKKPVSLPGDSGSVWLRRSDDFAAAVNFAGSDDGKMSVAFPIQWFMVRFGARVARPKGVGLVRSIKKNNGSMAYTRQLSRRELASIQVIYTR</sequence>
<name>A0A5R9G329_9BACL</name>
<keyword evidence="3" id="KW-1185">Reference proteome</keyword>
<dbReference type="GO" id="GO:0008236">
    <property type="term" value="F:serine-type peptidase activity"/>
    <property type="evidence" value="ECO:0007669"/>
    <property type="project" value="UniProtKB-KW"/>
</dbReference>
<comment type="caution">
    <text evidence="2">The sequence shown here is derived from an EMBL/GenBank/DDBJ whole genome shotgun (WGS) entry which is preliminary data.</text>
</comment>
<keyword evidence="1" id="KW-0720">Serine protease</keyword>
<evidence type="ECO:0000256" key="1">
    <source>
        <dbReference type="ARBA" id="ARBA00022825"/>
    </source>
</evidence>
<accession>A0A5R9G329</accession>
<dbReference type="Proteomes" id="UP000309676">
    <property type="component" value="Unassembled WGS sequence"/>
</dbReference>
<dbReference type="EMBL" id="VCIW01000013">
    <property type="protein sequence ID" value="TLS50757.1"/>
    <property type="molecule type" value="Genomic_DNA"/>
</dbReference>
<dbReference type="OrthoDB" id="104542at2"/>
<keyword evidence="1" id="KW-0378">Hydrolase</keyword>
<dbReference type="Gene3D" id="2.40.10.10">
    <property type="entry name" value="Trypsin-like serine proteases"/>
    <property type="match status" value="1"/>
</dbReference>
<protein>
    <recommendedName>
        <fullName evidence="4">Trypsin-like peptidase domain-containing protein</fullName>
    </recommendedName>
</protein>
<evidence type="ECO:0000313" key="3">
    <source>
        <dbReference type="Proteomes" id="UP000309676"/>
    </source>
</evidence>
<proteinExistence type="predicted"/>
<evidence type="ECO:0000313" key="2">
    <source>
        <dbReference type="EMBL" id="TLS50757.1"/>
    </source>
</evidence>